<evidence type="ECO:0000313" key="16">
    <source>
        <dbReference type="Proteomes" id="UP001444661"/>
    </source>
</evidence>
<name>A0ABR1TFB3_9PEZI</name>
<evidence type="ECO:0000256" key="12">
    <source>
        <dbReference type="SAM" id="MobiDB-lite"/>
    </source>
</evidence>
<dbReference type="Gene3D" id="1.10.486.10">
    <property type="entry name" value="PCRA, domain 4"/>
    <property type="match status" value="1"/>
</dbReference>
<feature type="binding site" evidence="11">
    <location>
        <begin position="32"/>
        <end position="39"/>
    </location>
    <ligand>
        <name>ATP</name>
        <dbReference type="ChEBI" id="CHEBI:30616"/>
    </ligand>
</feature>
<dbReference type="PROSITE" id="PS51198">
    <property type="entry name" value="UVRD_HELICASE_ATP_BIND"/>
    <property type="match status" value="1"/>
</dbReference>
<keyword evidence="4 11" id="KW-0347">Helicase</keyword>
<keyword evidence="7" id="KW-0413">Isomerase</keyword>
<comment type="caution">
    <text evidence="15">The sequence shown here is derived from an EMBL/GenBank/DDBJ whole genome shotgun (WGS) entry which is preliminary data.</text>
</comment>
<dbReference type="Pfam" id="PF00580">
    <property type="entry name" value="UvrD-helicase"/>
    <property type="match status" value="1"/>
</dbReference>
<evidence type="ECO:0000256" key="4">
    <source>
        <dbReference type="ARBA" id="ARBA00022806"/>
    </source>
</evidence>
<dbReference type="CDD" id="cd18807">
    <property type="entry name" value="SF1_C_UvrD"/>
    <property type="match status" value="1"/>
</dbReference>
<evidence type="ECO:0000313" key="15">
    <source>
        <dbReference type="EMBL" id="KAK8045328.1"/>
    </source>
</evidence>
<evidence type="ECO:0000256" key="2">
    <source>
        <dbReference type="ARBA" id="ARBA00022741"/>
    </source>
</evidence>
<dbReference type="PANTHER" id="PTHR11070">
    <property type="entry name" value="UVRD / RECB / PCRA DNA HELICASE FAMILY MEMBER"/>
    <property type="match status" value="1"/>
</dbReference>
<feature type="region of interest" description="Disordered" evidence="12">
    <location>
        <begin position="882"/>
        <end position="942"/>
    </location>
</feature>
<reference evidence="15 16" key="1">
    <citation type="submission" date="2023-01" db="EMBL/GenBank/DDBJ databases">
        <title>Analysis of 21 Apiospora genomes using comparative genomics revels a genus with tremendous synthesis potential of carbohydrate active enzymes and secondary metabolites.</title>
        <authorList>
            <person name="Sorensen T."/>
        </authorList>
    </citation>
    <scope>NUCLEOTIDE SEQUENCE [LARGE SCALE GENOMIC DNA]</scope>
    <source>
        <strain evidence="15 16">CBS 33761</strain>
    </source>
</reference>
<dbReference type="SUPFAM" id="SSF52540">
    <property type="entry name" value="P-loop containing nucleoside triphosphate hydrolases"/>
    <property type="match status" value="1"/>
</dbReference>
<keyword evidence="2 11" id="KW-0547">Nucleotide-binding</keyword>
<feature type="compositionally biased region" description="Basic and acidic residues" evidence="12">
    <location>
        <begin position="825"/>
        <end position="834"/>
    </location>
</feature>
<sequence>MAVVNNASLFSTLNNAQTRAVSSEASTVAILAGPGSGKTHTLTSRVVWLVDHVGYQPCDVLVATFTVKAAREMKERIGKALGGGREKKIVLGTFHSIARRYLATYGQRIGLDPKFGIADDSDSRGIITRICKRLDTKIDPPAAKAWISKKKARGTVDDAPTNSKSGKDVESKAYMTCFTEYQEHLERANLLDYDDLLLRCVELLRRHPSCVSNIQSVLIDEYQDTNGVQYELMRLFAQERRRVTIVGDPDQSIYGWRSAEIRNLFRFLRDYHGTEEISLEENYRSSSSILDVSLRVIQQDKDRYEKVLLPVHNKGTRPVLRRLKNQMDEADWIVSEIKRAKAMSGGMIKEDDVAILLRSAILSRHVESALGKNGIAYKMIGGFKFYERTEVKVVLDYLRIIHQPDNNDALARIINVPKRGIGDATVKSLLEEAERGSTSLWKLLVKHCRGDRNAKTTIRKQTEQKISGELLKMINNLRTKWVDADKGKGFDLVELIEQLLKDLGFEKHLEDTYGDEYETRWSNVREFVALAAEFMKDPSLTEEDALPDIAGVEQVRETDVLAKFLANVSLASDKQTDSENQDKPLVTVSTIHAAKGLEWPMVFIPAVYKGSIPHIRSDDDAEERRLLYVAMTRAQALLYLSCPLYGSHSSNDALQLSPFVEDLSATQFLKRGPSFERPTMQEVGRILRRELPPEDAIYKGMAYMTPIEDNLFPDPTEAKETGRSSTGASSEARQLKRHKSHHISNTGQNDPEAVEGWNTPYSTTMQKSSSFTLPGFTTAGAHHVANPQELRQEPRPKPGPVAGPSRRPASNRPPAQRTLRGFVITDHDKSKEADETLPPVLQPRRVLGQSQSVGNRRNPVYPMQKGTPLLKNEASGGIEPELTGHKLGSAKMTSRPTKTIPSEPPEAVPAVKQYACFSSSPTKPENEEEAEVVPAEEQTRPASCFHSTTVGAPQALGFRGVKRPAGLSREGIAPMDRLKKPFKPLTIKRP</sequence>
<dbReference type="InterPro" id="IPR027417">
    <property type="entry name" value="P-loop_NTPase"/>
</dbReference>
<feature type="region of interest" description="Disordered" evidence="12">
    <location>
        <begin position="968"/>
        <end position="990"/>
    </location>
</feature>
<dbReference type="InterPro" id="IPR014017">
    <property type="entry name" value="DNA_helicase_UvrD-like_C"/>
</dbReference>
<dbReference type="Pfam" id="PF13361">
    <property type="entry name" value="UvrD_C"/>
    <property type="match status" value="1"/>
</dbReference>
<comment type="catalytic activity">
    <reaction evidence="8">
        <text>Couples ATP hydrolysis with the unwinding of duplex DNA by translocating in the 3'-5' direction.</text>
        <dbReference type="EC" id="5.6.2.4"/>
    </reaction>
</comment>
<keyword evidence="3 11" id="KW-0378">Hydrolase</keyword>
<proteinExistence type="inferred from homology"/>
<dbReference type="Gene3D" id="3.40.50.300">
    <property type="entry name" value="P-loop containing nucleotide triphosphate hydrolases"/>
    <property type="match status" value="2"/>
</dbReference>
<evidence type="ECO:0000259" key="13">
    <source>
        <dbReference type="PROSITE" id="PS51198"/>
    </source>
</evidence>
<evidence type="ECO:0000256" key="9">
    <source>
        <dbReference type="ARBA" id="ARBA00034808"/>
    </source>
</evidence>
<keyword evidence="5 11" id="KW-0067">ATP-binding</keyword>
<dbReference type="PROSITE" id="PS51217">
    <property type="entry name" value="UVRD_HELICASE_CTER"/>
    <property type="match status" value="1"/>
</dbReference>
<dbReference type="CDD" id="cd17932">
    <property type="entry name" value="DEXQc_UvrD"/>
    <property type="match status" value="1"/>
</dbReference>
<dbReference type="Proteomes" id="UP001444661">
    <property type="component" value="Unassembled WGS sequence"/>
</dbReference>
<feature type="domain" description="UvrD-like helicase C-terminal" evidence="14">
    <location>
        <begin position="287"/>
        <end position="596"/>
    </location>
</feature>
<evidence type="ECO:0000256" key="1">
    <source>
        <dbReference type="ARBA" id="ARBA00009922"/>
    </source>
</evidence>
<gene>
    <name evidence="15" type="ORF">PG993_005352</name>
</gene>
<comment type="similarity">
    <text evidence="1">Belongs to the helicase family. UvrD subfamily.</text>
</comment>
<feature type="domain" description="UvrD-like helicase ATP-binding" evidence="13">
    <location>
        <begin position="11"/>
        <end position="286"/>
    </location>
</feature>
<evidence type="ECO:0000256" key="11">
    <source>
        <dbReference type="PROSITE-ProRule" id="PRU00560"/>
    </source>
</evidence>
<dbReference type="InterPro" id="IPR000212">
    <property type="entry name" value="DNA_helicase_UvrD/REP"/>
</dbReference>
<keyword evidence="6" id="KW-0238">DNA-binding</keyword>
<feature type="compositionally biased region" description="Basic residues" evidence="12">
    <location>
        <begin position="980"/>
        <end position="990"/>
    </location>
</feature>
<feature type="compositionally biased region" description="Polar residues" evidence="12">
    <location>
        <begin position="723"/>
        <end position="732"/>
    </location>
</feature>
<dbReference type="EC" id="5.6.2.4" evidence="9"/>
<dbReference type="InterPro" id="IPR013986">
    <property type="entry name" value="DExx_box_DNA_helicase_dom_sf"/>
</dbReference>
<evidence type="ECO:0000256" key="5">
    <source>
        <dbReference type="ARBA" id="ARBA00022840"/>
    </source>
</evidence>
<dbReference type="InterPro" id="IPR014016">
    <property type="entry name" value="UvrD-like_ATP-bd"/>
</dbReference>
<dbReference type="EMBL" id="JAQQWK010000003">
    <property type="protein sequence ID" value="KAK8045328.1"/>
    <property type="molecule type" value="Genomic_DNA"/>
</dbReference>
<evidence type="ECO:0000256" key="3">
    <source>
        <dbReference type="ARBA" id="ARBA00022801"/>
    </source>
</evidence>
<feature type="compositionally biased region" description="Low complexity" evidence="12">
    <location>
        <begin position="804"/>
        <end position="817"/>
    </location>
</feature>
<evidence type="ECO:0000256" key="7">
    <source>
        <dbReference type="ARBA" id="ARBA00023235"/>
    </source>
</evidence>
<accession>A0ABR1TFB3</accession>
<dbReference type="PANTHER" id="PTHR11070:SF2">
    <property type="entry name" value="ATP-DEPENDENT DNA HELICASE SRS2"/>
    <property type="match status" value="1"/>
</dbReference>
<keyword evidence="16" id="KW-1185">Reference proteome</keyword>
<feature type="compositionally biased region" description="Polar residues" evidence="12">
    <location>
        <begin position="759"/>
        <end position="772"/>
    </location>
</feature>
<evidence type="ECO:0000256" key="10">
    <source>
        <dbReference type="ARBA" id="ARBA00048988"/>
    </source>
</evidence>
<evidence type="ECO:0000259" key="14">
    <source>
        <dbReference type="PROSITE" id="PS51217"/>
    </source>
</evidence>
<evidence type="ECO:0000256" key="6">
    <source>
        <dbReference type="ARBA" id="ARBA00023125"/>
    </source>
</evidence>
<comment type="catalytic activity">
    <reaction evidence="10">
        <text>ATP + H2O = ADP + phosphate + H(+)</text>
        <dbReference type="Rhea" id="RHEA:13065"/>
        <dbReference type="ChEBI" id="CHEBI:15377"/>
        <dbReference type="ChEBI" id="CHEBI:15378"/>
        <dbReference type="ChEBI" id="CHEBI:30616"/>
        <dbReference type="ChEBI" id="CHEBI:43474"/>
        <dbReference type="ChEBI" id="CHEBI:456216"/>
        <dbReference type="EC" id="5.6.2.4"/>
    </reaction>
</comment>
<protein>
    <recommendedName>
        <fullName evidence="9">DNA 3'-5' helicase</fullName>
        <ecNumber evidence="9">5.6.2.4</ecNumber>
    </recommendedName>
</protein>
<evidence type="ECO:0000256" key="8">
    <source>
        <dbReference type="ARBA" id="ARBA00034617"/>
    </source>
</evidence>
<dbReference type="Gene3D" id="1.10.10.160">
    <property type="match status" value="1"/>
</dbReference>
<feature type="region of interest" description="Disordered" evidence="12">
    <location>
        <begin position="709"/>
        <end position="837"/>
    </location>
</feature>
<organism evidence="15 16">
    <name type="scientific">Apiospora rasikravindrae</name>
    <dbReference type="NCBI Taxonomy" id="990691"/>
    <lineage>
        <taxon>Eukaryota</taxon>
        <taxon>Fungi</taxon>
        <taxon>Dikarya</taxon>
        <taxon>Ascomycota</taxon>
        <taxon>Pezizomycotina</taxon>
        <taxon>Sordariomycetes</taxon>
        <taxon>Xylariomycetidae</taxon>
        <taxon>Amphisphaeriales</taxon>
        <taxon>Apiosporaceae</taxon>
        <taxon>Apiospora</taxon>
    </lineage>
</organism>
<feature type="compositionally biased region" description="Polar residues" evidence="12">
    <location>
        <begin position="891"/>
        <end position="900"/>
    </location>
</feature>